<comment type="caution">
    <text evidence="1">The sequence shown here is derived from an EMBL/GenBank/DDBJ whole genome shotgun (WGS) entry which is preliminary data.</text>
</comment>
<dbReference type="Gene3D" id="3.90.320.10">
    <property type="match status" value="1"/>
</dbReference>
<dbReference type="AlphaFoldDB" id="A0A0F9QB87"/>
<dbReference type="InterPro" id="IPR011604">
    <property type="entry name" value="PDDEXK-like_dom_sf"/>
</dbReference>
<proteinExistence type="predicted"/>
<accession>A0A0F9QB87</accession>
<reference evidence="1" key="1">
    <citation type="journal article" date="2015" name="Nature">
        <title>Complex archaea that bridge the gap between prokaryotes and eukaryotes.</title>
        <authorList>
            <person name="Spang A."/>
            <person name="Saw J.H."/>
            <person name="Jorgensen S.L."/>
            <person name="Zaremba-Niedzwiedzka K."/>
            <person name="Martijn J."/>
            <person name="Lind A.E."/>
            <person name="van Eijk R."/>
            <person name="Schleper C."/>
            <person name="Guy L."/>
            <person name="Ettema T.J."/>
        </authorList>
    </citation>
    <scope>NUCLEOTIDE SEQUENCE</scope>
</reference>
<protein>
    <recommendedName>
        <fullName evidence="2">PD-(D/E)XK endonuclease-like domain-containing protein</fullName>
    </recommendedName>
</protein>
<gene>
    <name evidence="1" type="ORF">LCGC14_0795040</name>
</gene>
<organism evidence="1">
    <name type="scientific">marine sediment metagenome</name>
    <dbReference type="NCBI Taxonomy" id="412755"/>
    <lineage>
        <taxon>unclassified sequences</taxon>
        <taxon>metagenomes</taxon>
        <taxon>ecological metagenomes</taxon>
    </lineage>
</organism>
<name>A0A0F9QB87_9ZZZZ</name>
<dbReference type="EMBL" id="LAZR01002114">
    <property type="protein sequence ID" value="KKN34307.1"/>
    <property type="molecule type" value="Genomic_DNA"/>
</dbReference>
<sequence length="271" mass="32223">MKKTKISSSLMDSYDWCNRKYKIKEIEGIPSPVPPHPALKLGSVCHKEIHIFWERYNLDLDKYLIHLENYYINTIKRVKGLISENSIKFQLYFSNFINFQIRRINSYIKKYGKDYKIINKLFFPIIDEKNHKYVSEKYGKISITSDITFGFVIDALFWNPTGNILVDWKTDKDCNEKKFESHVPQLNRYSICLPHIGHSCKEIGIFFLKDSLFFNKSKTPGYSLEKEVLGFIRKIQISKFPKVPKKDKWKCHNYDLTYVCEYYPEIYTGVK</sequence>
<evidence type="ECO:0000313" key="1">
    <source>
        <dbReference type="EMBL" id="KKN34307.1"/>
    </source>
</evidence>
<evidence type="ECO:0008006" key="2">
    <source>
        <dbReference type="Google" id="ProtNLM"/>
    </source>
</evidence>